<comment type="caution">
    <text evidence="2">The sequence shown here is derived from an EMBL/GenBank/DDBJ whole genome shotgun (WGS) entry which is preliminary data.</text>
</comment>
<evidence type="ECO:0000313" key="2">
    <source>
        <dbReference type="EMBL" id="OLN29153.1"/>
    </source>
</evidence>
<keyword evidence="3" id="KW-1185">Reference proteome</keyword>
<evidence type="ECO:0000313" key="3">
    <source>
        <dbReference type="Proteomes" id="UP000186102"/>
    </source>
</evidence>
<organism evidence="2 3">
    <name type="scientific">Desulfosporosinus metallidurans</name>
    <dbReference type="NCBI Taxonomy" id="1888891"/>
    <lineage>
        <taxon>Bacteria</taxon>
        <taxon>Bacillati</taxon>
        <taxon>Bacillota</taxon>
        <taxon>Clostridia</taxon>
        <taxon>Eubacteriales</taxon>
        <taxon>Desulfitobacteriaceae</taxon>
        <taxon>Desulfosporosinus</taxon>
    </lineage>
</organism>
<dbReference type="InterPro" id="IPR000994">
    <property type="entry name" value="Pept_M24"/>
</dbReference>
<sequence>MGGNQKVLKSGLAFSVEPGVYLPGKFGVRIEDIVIVTESGPVRLNTAQRELIES</sequence>
<dbReference type="RefSeq" id="WP_235838869.1">
    <property type="nucleotide sequence ID" value="NZ_MLBF01000035.1"/>
</dbReference>
<dbReference type="PANTHER" id="PTHR46112:SF3">
    <property type="entry name" value="AMINOPEPTIDASE YPDF"/>
    <property type="match status" value="1"/>
</dbReference>
<reference evidence="2 3" key="1">
    <citation type="submission" date="2016-09" db="EMBL/GenBank/DDBJ databases">
        <title>Complete genome of Desulfosporosinus sp. OL.</title>
        <authorList>
            <person name="Mardanov A."/>
            <person name="Beletsky A."/>
            <person name="Panova A."/>
            <person name="Karnachuk O."/>
            <person name="Ravin N."/>
        </authorList>
    </citation>
    <scope>NUCLEOTIDE SEQUENCE [LARGE SCALE GENOMIC DNA]</scope>
    <source>
        <strain evidence="2 3">OL</strain>
    </source>
</reference>
<proteinExistence type="predicted"/>
<name>A0A1Q8QP78_9FIRM</name>
<dbReference type="Gene3D" id="3.90.230.10">
    <property type="entry name" value="Creatinase/methionine aminopeptidase superfamily"/>
    <property type="match status" value="1"/>
</dbReference>
<protein>
    <submittedName>
        <fullName evidence="2">Putative Xaa-Pro dipeptidase</fullName>
    </submittedName>
</protein>
<gene>
    <name evidence="2" type="ORF">DSOL_3656</name>
</gene>
<dbReference type="InterPro" id="IPR050659">
    <property type="entry name" value="Peptidase_M24B"/>
</dbReference>
<evidence type="ECO:0000259" key="1">
    <source>
        <dbReference type="Pfam" id="PF00557"/>
    </source>
</evidence>
<dbReference type="AlphaFoldDB" id="A0A1Q8QP78"/>
<feature type="domain" description="Peptidase M24" evidence="1">
    <location>
        <begin position="3"/>
        <end position="38"/>
    </location>
</feature>
<dbReference type="SUPFAM" id="SSF55920">
    <property type="entry name" value="Creatinase/aminopeptidase"/>
    <property type="match status" value="1"/>
</dbReference>
<dbReference type="STRING" id="1888891.DSOL_3656"/>
<dbReference type="PANTHER" id="PTHR46112">
    <property type="entry name" value="AMINOPEPTIDASE"/>
    <property type="match status" value="1"/>
</dbReference>
<dbReference type="EMBL" id="MLBF01000035">
    <property type="protein sequence ID" value="OLN29153.1"/>
    <property type="molecule type" value="Genomic_DNA"/>
</dbReference>
<dbReference type="Proteomes" id="UP000186102">
    <property type="component" value="Unassembled WGS sequence"/>
</dbReference>
<dbReference type="InterPro" id="IPR036005">
    <property type="entry name" value="Creatinase/aminopeptidase-like"/>
</dbReference>
<accession>A0A1Q8QP78</accession>
<dbReference type="Pfam" id="PF00557">
    <property type="entry name" value="Peptidase_M24"/>
    <property type="match status" value="1"/>
</dbReference>